<gene>
    <name evidence="1" type="ORF">CRP01_02795</name>
</gene>
<evidence type="ECO:0008006" key="3">
    <source>
        <dbReference type="Google" id="ProtNLM"/>
    </source>
</evidence>
<evidence type="ECO:0000313" key="2">
    <source>
        <dbReference type="Proteomes" id="UP000223913"/>
    </source>
</evidence>
<name>A0A2D0NIL1_FLAN2</name>
<accession>A0A2D0NIL1</accession>
<protein>
    <recommendedName>
        <fullName evidence="3">Lipocalin-like domain-containing protein</fullName>
    </recommendedName>
</protein>
<dbReference type="AlphaFoldDB" id="A0A2D0NIL1"/>
<dbReference type="OrthoDB" id="826659at2"/>
<proteinExistence type="predicted"/>
<comment type="caution">
    <text evidence="1">The sequence shown here is derived from an EMBL/GenBank/DDBJ whole genome shotgun (WGS) entry which is preliminary data.</text>
</comment>
<reference evidence="1 2" key="1">
    <citation type="submission" date="2017-10" db="EMBL/GenBank/DDBJ databases">
        <title>The draft genome sequence of Lewinella nigricans NBRC 102662.</title>
        <authorList>
            <person name="Wang K."/>
        </authorList>
    </citation>
    <scope>NUCLEOTIDE SEQUENCE [LARGE SCALE GENOMIC DNA]</scope>
    <source>
        <strain evidence="1 2">NBRC 102662</strain>
    </source>
</reference>
<keyword evidence="2" id="KW-1185">Reference proteome</keyword>
<dbReference type="Proteomes" id="UP000223913">
    <property type="component" value="Unassembled WGS sequence"/>
</dbReference>
<evidence type="ECO:0000313" key="1">
    <source>
        <dbReference type="EMBL" id="PHN08332.1"/>
    </source>
</evidence>
<organism evidence="1 2">
    <name type="scientific">Flavilitoribacter nigricans (strain ATCC 23147 / DSM 23189 / NBRC 102662 / NCIMB 1420 / SS-2)</name>
    <name type="common">Lewinella nigricans</name>
    <dbReference type="NCBI Taxonomy" id="1122177"/>
    <lineage>
        <taxon>Bacteria</taxon>
        <taxon>Pseudomonadati</taxon>
        <taxon>Bacteroidota</taxon>
        <taxon>Saprospiria</taxon>
        <taxon>Saprospirales</taxon>
        <taxon>Lewinellaceae</taxon>
        <taxon>Flavilitoribacter</taxon>
    </lineage>
</organism>
<sequence length="115" mass="12750">MSPSDVAETLVSGEWVITYFFDSDQEETSHFNGYVFQFAESGTLTATKGMTTVTGTWSSGNDDGQAKIYISFSTPEDFEELSDDWYVLERTNSKIRLEDVSGGNGGTDLLTFEKN</sequence>
<dbReference type="EMBL" id="PDUD01000002">
    <property type="protein sequence ID" value="PHN08332.1"/>
    <property type="molecule type" value="Genomic_DNA"/>
</dbReference>